<dbReference type="AlphaFoldDB" id="A0A1W1DVF3"/>
<dbReference type="EMBL" id="FPHZ01000106">
    <property type="protein sequence ID" value="SFV87921.1"/>
    <property type="molecule type" value="Genomic_DNA"/>
</dbReference>
<keyword evidence="1" id="KW-0812">Transmembrane</keyword>
<evidence type="ECO:0000313" key="2">
    <source>
        <dbReference type="EMBL" id="SFV85543.1"/>
    </source>
</evidence>
<feature type="transmembrane region" description="Helical" evidence="1">
    <location>
        <begin position="139"/>
        <end position="158"/>
    </location>
</feature>
<keyword evidence="1" id="KW-1133">Transmembrane helix</keyword>
<accession>A0A1W1DVF3</accession>
<feature type="transmembrane region" description="Helical" evidence="1">
    <location>
        <begin position="95"/>
        <end position="118"/>
    </location>
</feature>
<gene>
    <name evidence="2" type="ORF">MNB_SUP05-SYMBIONT-4-954</name>
    <name evidence="3" type="ORF">MNB_SUP05-SYMBIONT-5-642</name>
</gene>
<evidence type="ECO:0008006" key="4">
    <source>
        <dbReference type="Google" id="ProtNLM"/>
    </source>
</evidence>
<sequence>METSDYFILARTLHIIGVVIWIGGVAFVTTVLIPSLKKIQDSDNKLELFEQLEGRFAFQARIVTLITGVSGYYMLEVMNAWDRYQQLQFWWMHLMTFIWAIFTLVLFVLEPLILHRWFKEQAEKDSKNAFAWLHRMHKVLLTLSLLAVFGAVAGSHGFQF</sequence>
<feature type="transmembrane region" description="Helical" evidence="1">
    <location>
        <begin position="12"/>
        <end position="36"/>
    </location>
</feature>
<evidence type="ECO:0000256" key="1">
    <source>
        <dbReference type="SAM" id="Phobius"/>
    </source>
</evidence>
<proteinExistence type="predicted"/>
<keyword evidence="1" id="KW-0472">Membrane</keyword>
<evidence type="ECO:0000313" key="3">
    <source>
        <dbReference type="EMBL" id="SFV87921.1"/>
    </source>
</evidence>
<dbReference type="EMBL" id="FPHY01000035">
    <property type="protein sequence ID" value="SFV85543.1"/>
    <property type="molecule type" value="Genomic_DNA"/>
</dbReference>
<organism evidence="2">
    <name type="scientific">hydrothermal vent metagenome</name>
    <dbReference type="NCBI Taxonomy" id="652676"/>
    <lineage>
        <taxon>unclassified sequences</taxon>
        <taxon>metagenomes</taxon>
        <taxon>ecological metagenomes</taxon>
    </lineage>
</organism>
<reference evidence="2" key="1">
    <citation type="submission" date="2016-10" db="EMBL/GenBank/DDBJ databases">
        <authorList>
            <person name="de Groot N.N."/>
        </authorList>
    </citation>
    <scope>NUCLEOTIDE SEQUENCE</scope>
</reference>
<protein>
    <recommendedName>
        <fullName evidence="4">Copper resistance protein D domain-containing protein</fullName>
    </recommendedName>
</protein>
<name>A0A1W1DVF3_9ZZZZ</name>